<gene>
    <name evidence="1" type="ORF">SMN809_LOCUS43327</name>
</gene>
<reference evidence="1" key="1">
    <citation type="submission" date="2021-02" db="EMBL/GenBank/DDBJ databases">
        <authorList>
            <person name="Nowell W R."/>
        </authorList>
    </citation>
    <scope>NUCLEOTIDE SEQUENCE</scope>
</reference>
<name>A0A8S3AC34_9BILA</name>
<evidence type="ECO:0000313" key="1">
    <source>
        <dbReference type="EMBL" id="CAF4708270.1"/>
    </source>
</evidence>
<proteinExistence type="predicted"/>
<dbReference type="EMBL" id="CAJOBI010127526">
    <property type="protein sequence ID" value="CAF4708270.1"/>
    <property type="molecule type" value="Genomic_DNA"/>
</dbReference>
<comment type="caution">
    <text evidence="1">The sequence shown here is derived from an EMBL/GenBank/DDBJ whole genome shotgun (WGS) entry which is preliminary data.</text>
</comment>
<organism evidence="1 2">
    <name type="scientific">Rotaria magnacalcarata</name>
    <dbReference type="NCBI Taxonomy" id="392030"/>
    <lineage>
        <taxon>Eukaryota</taxon>
        <taxon>Metazoa</taxon>
        <taxon>Spiralia</taxon>
        <taxon>Gnathifera</taxon>
        <taxon>Rotifera</taxon>
        <taxon>Eurotatoria</taxon>
        <taxon>Bdelloidea</taxon>
        <taxon>Philodinida</taxon>
        <taxon>Philodinidae</taxon>
        <taxon>Rotaria</taxon>
    </lineage>
</organism>
<feature type="non-terminal residue" evidence="1">
    <location>
        <position position="32"/>
    </location>
</feature>
<dbReference type="Proteomes" id="UP000676336">
    <property type="component" value="Unassembled WGS sequence"/>
</dbReference>
<sequence>MLTPIHVKQAEKSNDDIDDEDLPKLIMQVLEK</sequence>
<evidence type="ECO:0000313" key="2">
    <source>
        <dbReference type="Proteomes" id="UP000676336"/>
    </source>
</evidence>
<accession>A0A8S3AC34</accession>
<protein>
    <submittedName>
        <fullName evidence="1">Uncharacterized protein</fullName>
    </submittedName>
</protein>
<dbReference type="AlphaFoldDB" id="A0A8S3AC34"/>